<proteinExistence type="predicted"/>
<dbReference type="EMBL" id="JANBUP010000323">
    <property type="protein sequence ID" value="KAJ2811963.1"/>
    <property type="molecule type" value="Genomic_DNA"/>
</dbReference>
<evidence type="ECO:0000313" key="1">
    <source>
        <dbReference type="EMBL" id="KAJ2811963.1"/>
    </source>
</evidence>
<dbReference type="Proteomes" id="UP001140096">
    <property type="component" value="Unassembled WGS sequence"/>
</dbReference>
<evidence type="ECO:0000313" key="2">
    <source>
        <dbReference type="Proteomes" id="UP001140096"/>
    </source>
</evidence>
<name>A0ACC1LMF4_9FUNG</name>
<comment type="caution">
    <text evidence="1">The sequence shown here is derived from an EMBL/GenBank/DDBJ whole genome shotgun (WGS) entry which is preliminary data.</text>
</comment>
<sequence length="948" mass="105603">MEEIEILPRDSYLHTVYVSQAPCTIQWWFSTKRKNIDFGLFQRRPQSTIGDDISVVGSIGPAGSSGSTTGTANGKRLVSSPGFSWQQSESDVRGAGLPRTPAELAAKQRGGQFKLNDRNIVELMPLKHYESSKSTIKGFWNAVDPGAYVLYFDNSFSKNTSKRLSFCVSVKETKEGNSKPPVLMSGWLLKKKRKRMQGWANRWFTIQGHWLLYSTTEGGVSRAKIDLVNAVISISKEDSAITVDSDEGFMQLRAQTVADFTVWVAALQMAKEQATTVPPSIDTTTEGVTLTPGLESQPASGSRRVASPNNAQTIDMKHVQRLHASFEDSVEQLQELFNEVQEPSRTELRDRATRNLRLIKDKGDALYTLLASLEGTCRPVLVRKDTTGSSVGRPSISLVPSHASWLSGSGSDIFYDTNEMVEFTPDSDSAILPLVGPTVLANLERASQSDSSMSPSTNMETPPSRTGLSVSGGGADSMSDSEDDEQGYFGNHAGTGDSPQFGRMRRDLIRDPEFIEAVARNRIQAPLSPAIAAEAVPGETDEGSESQSLDNLPLVTLEKARVLLGAYEPRTSLPAETCEANVSLISILRKNVGKDLSSVSMPLVMNEPINTLQSLCEELMYSRLLQRADEMDDSLDRLMNVAAFAISTLSSKKYRAERKPFNPLLGETYEMVDSLGGYRFVSEKVSHHPPVMACYADSPFYRFWQDSSVKSKFWGKSMEFIQTSNVNIELLKHGDHFTYCKPSALVRGLLSGNRTVDFTGEMSIVNHATGDSCSVHFKEAGMFTSSNDMVECHLRRGGHSEVERVLRGSWSSHMRFEKSTTDFDVLWTAVSLPPDAHRYYSFSYFSMRLNELTPGAQKCLPTTDTRFRPDQRAYEEGRIDDAEQIKQMLEDAQRARKRERDESGIQWKPQWFEEREDAQSPTGRSWQYCGGYWDARVNNTYPPALDLW</sequence>
<protein>
    <submittedName>
        <fullName evidence="1">Oxysterol-binding protein 3</fullName>
    </submittedName>
</protein>
<keyword evidence="2" id="KW-1185">Reference proteome</keyword>
<accession>A0ACC1LMF4</accession>
<reference evidence="1" key="1">
    <citation type="submission" date="2022-07" db="EMBL/GenBank/DDBJ databases">
        <title>Phylogenomic reconstructions and comparative analyses of Kickxellomycotina fungi.</title>
        <authorList>
            <person name="Reynolds N.K."/>
            <person name="Stajich J.E."/>
            <person name="Barry K."/>
            <person name="Grigoriev I.V."/>
            <person name="Crous P."/>
            <person name="Smith M.E."/>
        </authorList>
    </citation>
    <scope>NUCLEOTIDE SEQUENCE</scope>
    <source>
        <strain evidence="1">CBS 102833</strain>
    </source>
</reference>
<organism evidence="1 2">
    <name type="scientific">Coemansia furcata</name>
    <dbReference type="NCBI Taxonomy" id="417177"/>
    <lineage>
        <taxon>Eukaryota</taxon>
        <taxon>Fungi</taxon>
        <taxon>Fungi incertae sedis</taxon>
        <taxon>Zoopagomycota</taxon>
        <taxon>Kickxellomycotina</taxon>
        <taxon>Kickxellomycetes</taxon>
        <taxon>Kickxellales</taxon>
        <taxon>Kickxellaceae</taxon>
        <taxon>Coemansia</taxon>
    </lineage>
</organism>
<gene>
    <name evidence="1" type="primary">OSH3</name>
    <name evidence="1" type="ORF">H4S07_001727</name>
</gene>